<comment type="caution">
    <text evidence="3">The sequence shown here is derived from an EMBL/GenBank/DDBJ whole genome shotgun (WGS) entry which is preliminary data.</text>
</comment>
<evidence type="ECO:0000256" key="2">
    <source>
        <dbReference type="SAM" id="SignalP"/>
    </source>
</evidence>
<feature type="region of interest" description="Disordered" evidence="1">
    <location>
        <begin position="51"/>
        <end position="72"/>
    </location>
</feature>
<feature type="signal peptide" evidence="2">
    <location>
        <begin position="1"/>
        <end position="26"/>
    </location>
</feature>
<dbReference type="AlphaFoldDB" id="A0AAW0FP64"/>
<evidence type="ECO:0000256" key="1">
    <source>
        <dbReference type="SAM" id="MobiDB-lite"/>
    </source>
</evidence>
<proteinExistence type="predicted"/>
<reference evidence="3 4" key="1">
    <citation type="submission" date="2022-09" db="EMBL/GenBank/DDBJ databases">
        <authorList>
            <person name="Palmer J.M."/>
        </authorList>
    </citation>
    <scope>NUCLEOTIDE SEQUENCE [LARGE SCALE GENOMIC DNA]</scope>
    <source>
        <strain evidence="3 4">DSM 7382</strain>
    </source>
</reference>
<evidence type="ECO:0000313" key="3">
    <source>
        <dbReference type="EMBL" id="KAK7680809.1"/>
    </source>
</evidence>
<sequence>MPINAFKVVLLQLVVAVILVNVTVQAFPVIPRVEFQKFLDTPGSIITSFLSGTSGAGSDSTNDFQPPASGLA</sequence>
<feature type="chain" id="PRO_5043743395" description="Secreted protein" evidence="2">
    <location>
        <begin position="27"/>
        <end position="72"/>
    </location>
</feature>
<accession>A0AAW0FP64</accession>
<keyword evidence="2" id="KW-0732">Signal</keyword>
<evidence type="ECO:0000313" key="4">
    <source>
        <dbReference type="Proteomes" id="UP001385951"/>
    </source>
</evidence>
<gene>
    <name evidence="3" type="ORF">QCA50_016119</name>
</gene>
<dbReference type="Proteomes" id="UP001385951">
    <property type="component" value="Unassembled WGS sequence"/>
</dbReference>
<dbReference type="EMBL" id="JASBNA010000046">
    <property type="protein sequence ID" value="KAK7680809.1"/>
    <property type="molecule type" value="Genomic_DNA"/>
</dbReference>
<name>A0AAW0FP64_9APHY</name>
<keyword evidence="4" id="KW-1185">Reference proteome</keyword>
<feature type="compositionally biased region" description="Polar residues" evidence="1">
    <location>
        <begin position="51"/>
        <end position="64"/>
    </location>
</feature>
<protein>
    <recommendedName>
        <fullName evidence="5">Secreted protein</fullName>
    </recommendedName>
</protein>
<evidence type="ECO:0008006" key="5">
    <source>
        <dbReference type="Google" id="ProtNLM"/>
    </source>
</evidence>
<organism evidence="3 4">
    <name type="scientific">Cerrena zonata</name>
    <dbReference type="NCBI Taxonomy" id="2478898"/>
    <lineage>
        <taxon>Eukaryota</taxon>
        <taxon>Fungi</taxon>
        <taxon>Dikarya</taxon>
        <taxon>Basidiomycota</taxon>
        <taxon>Agaricomycotina</taxon>
        <taxon>Agaricomycetes</taxon>
        <taxon>Polyporales</taxon>
        <taxon>Cerrenaceae</taxon>
        <taxon>Cerrena</taxon>
    </lineage>
</organism>